<proteinExistence type="predicted"/>
<sequence>MLMDIEAMYSREAWAFSMDMTEIRMRALLPSTSRRNDILKADMSPWKRACLTTPALGFEIGESSAAGVARQPGLTESDLRRYKVE</sequence>
<accession>A0A699RLR7</accession>
<protein>
    <submittedName>
        <fullName evidence="1">Uncharacterized protein</fullName>
    </submittedName>
</protein>
<dbReference type="AlphaFoldDB" id="A0A699RLR7"/>
<organism evidence="1">
    <name type="scientific">Tanacetum cinerariifolium</name>
    <name type="common">Dalmatian daisy</name>
    <name type="synonym">Chrysanthemum cinerariifolium</name>
    <dbReference type="NCBI Taxonomy" id="118510"/>
    <lineage>
        <taxon>Eukaryota</taxon>
        <taxon>Viridiplantae</taxon>
        <taxon>Streptophyta</taxon>
        <taxon>Embryophyta</taxon>
        <taxon>Tracheophyta</taxon>
        <taxon>Spermatophyta</taxon>
        <taxon>Magnoliopsida</taxon>
        <taxon>eudicotyledons</taxon>
        <taxon>Gunneridae</taxon>
        <taxon>Pentapetalae</taxon>
        <taxon>asterids</taxon>
        <taxon>campanulids</taxon>
        <taxon>Asterales</taxon>
        <taxon>Asteraceae</taxon>
        <taxon>Asteroideae</taxon>
        <taxon>Anthemideae</taxon>
        <taxon>Anthemidinae</taxon>
        <taxon>Tanacetum</taxon>
    </lineage>
</organism>
<name>A0A699RLR7_TANCI</name>
<comment type="caution">
    <text evidence="1">The sequence shown here is derived from an EMBL/GenBank/DDBJ whole genome shotgun (WGS) entry which is preliminary data.</text>
</comment>
<gene>
    <name evidence="1" type="ORF">Tci_857987</name>
</gene>
<reference evidence="1" key="1">
    <citation type="journal article" date="2019" name="Sci. Rep.">
        <title>Draft genome of Tanacetum cinerariifolium, the natural source of mosquito coil.</title>
        <authorList>
            <person name="Yamashiro T."/>
            <person name="Shiraishi A."/>
            <person name="Satake H."/>
            <person name="Nakayama K."/>
        </authorList>
    </citation>
    <scope>NUCLEOTIDE SEQUENCE</scope>
</reference>
<evidence type="ECO:0000313" key="1">
    <source>
        <dbReference type="EMBL" id="GFC86017.1"/>
    </source>
</evidence>
<dbReference type="EMBL" id="BKCJ011102985">
    <property type="protein sequence ID" value="GFC86017.1"/>
    <property type="molecule type" value="Genomic_DNA"/>
</dbReference>